<evidence type="ECO:0000256" key="2">
    <source>
        <dbReference type="ARBA" id="ARBA00022475"/>
    </source>
</evidence>
<dbReference type="AlphaFoldDB" id="A0A2H1FD30"/>
<dbReference type="InterPro" id="IPR032808">
    <property type="entry name" value="DoxX"/>
</dbReference>
<evidence type="ECO:0000313" key="8">
    <source>
        <dbReference type="Proteomes" id="UP000230607"/>
    </source>
</evidence>
<dbReference type="OrthoDB" id="10826at2157"/>
<keyword evidence="3 6" id="KW-0812">Transmembrane</keyword>
<dbReference type="PANTHER" id="PTHR33452:SF1">
    <property type="entry name" value="INNER MEMBRANE PROTEIN YPHA-RELATED"/>
    <property type="match status" value="1"/>
</dbReference>
<evidence type="ECO:0000256" key="4">
    <source>
        <dbReference type="ARBA" id="ARBA00022989"/>
    </source>
</evidence>
<sequence>MLGAEISQSKFHDVSHFGLRLAIGSIFIAGGLIKFDPSFATYLPQMGLPANMQYLFALQEFIPGILIIAGVLTRISASVLSLVMLGVIFYVDKASKFIGPDGVELPVILFAVSIVIITVGPGRISISHAIKKIPRFLQ</sequence>
<organism evidence="7 8">
    <name type="scientific">Candidatus Nitrosotalea okcheonensis</name>
    <dbReference type="NCBI Taxonomy" id="1903276"/>
    <lineage>
        <taxon>Archaea</taxon>
        <taxon>Nitrososphaerota</taxon>
        <taxon>Nitrososphaeria</taxon>
        <taxon>Nitrosotaleales</taxon>
        <taxon>Nitrosotaleaceae</taxon>
        <taxon>Nitrosotalea</taxon>
    </lineage>
</organism>
<dbReference type="Proteomes" id="UP000230607">
    <property type="component" value="Chromosome 1"/>
</dbReference>
<dbReference type="PANTHER" id="PTHR33452">
    <property type="entry name" value="OXIDOREDUCTASE CATD-RELATED"/>
    <property type="match status" value="1"/>
</dbReference>
<dbReference type="Pfam" id="PF07681">
    <property type="entry name" value="DoxX"/>
    <property type="match status" value="1"/>
</dbReference>
<keyword evidence="4 6" id="KW-1133">Transmembrane helix</keyword>
<keyword evidence="8" id="KW-1185">Reference proteome</keyword>
<comment type="subcellular location">
    <subcellularLocation>
        <location evidence="1">Cell membrane</location>
        <topology evidence="1">Multi-pass membrane protein</topology>
    </subcellularLocation>
</comment>
<dbReference type="GO" id="GO:0005886">
    <property type="term" value="C:plasma membrane"/>
    <property type="evidence" value="ECO:0007669"/>
    <property type="project" value="UniProtKB-SubCell"/>
</dbReference>
<name>A0A2H1FD30_9ARCH</name>
<dbReference type="InterPro" id="IPR051907">
    <property type="entry name" value="DoxX-like_oxidoreductase"/>
</dbReference>
<proteinExistence type="predicted"/>
<feature type="transmembrane region" description="Helical" evidence="6">
    <location>
        <begin position="103"/>
        <end position="126"/>
    </location>
</feature>
<dbReference type="EMBL" id="LT841358">
    <property type="protein sequence ID" value="SMH70673.1"/>
    <property type="molecule type" value="Genomic_DNA"/>
</dbReference>
<gene>
    <name evidence="7" type="ORF">NCS_10480</name>
</gene>
<feature type="transmembrane region" description="Helical" evidence="6">
    <location>
        <begin position="64"/>
        <end position="91"/>
    </location>
</feature>
<keyword evidence="5 6" id="KW-0472">Membrane</keyword>
<evidence type="ECO:0000256" key="6">
    <source>
        <dbReference type="SAM" id="Phobius"/>
    </source>
</evidence>
<keyword evidence="2" id="KW-1003">Cell membrane</keyword>
<accession>A0A2H1FD30</accession>
<evidence type="ECO:0000313" key="7">
    <source>
        <dbReference type="EMBL" id="SMH70673.1"/>
    </source>
</evidence>
<dbReference type="RefSeq" id="WP_157926776.1">
    <property type="nucleotide sequence ID" value="NZ_LT841358.1"/>
</dbReference>
<reference evidence="8" key="1">
    <citation type="submission" date="2017-03" db="EMBL/GenBank/DDBJ databases">
        <authorList>
            <person name="Herbold C."/>
        </authorList>
    </citation>
    <scope>NUCLEOTIDE SEQUENCE [LARGE SCALE GENOMIC DNA]</scope>
</reference>
<evidence type="ECO:0000256" key="5">
    <source>
        <dbReference type="ARBA" id="ARBA00023136"/>
    </source>
</evidence>
<protein>
    <submittedName>
        <fullName evidence="7">DoxX family protein</fullName>
    </submittedName>
</protein>
<evidence type="ECO:0000256" key="3">
    <source>
        <dbReference type="ARBA" id="ARBA00022692"/>
    </source>
</evidence>
<evidence type="ECO:0000256" key="1">
    <source>
        <dbReference type="ARBA" id="ARBA00004651"/>
    </source>
</evidence>